<evidence type="ECO:0000313" key="3">
    <source>
        <dbReference type="Proteomes" id="UP000600918"/>
    </source>
</evidence>
<dbReference type="AlphaFoldDB" id="A0A834U9L7"/>
<protein>
    <submittedName>
        <fullName evidence="2">Uncharacterized protein</fullName>
    </submittedName>
</protein>
<accession>A0A834U9L7</accession>
<dbReference type="EMBL" id="JACSDY010000007">
    <property type="protein sequence ID" value="KAF7423709.1"/>
    <property type="molecule type" value="Genomic_DNA"/>
</dbReference>
<organism evidence="2 3">
    <name type="scientific">Vespula pensylvanica</name>
    <name type="common">Western yellow jacket</name>
    <name type="synonym">Wasp</name>
    <dbReference type="NCBI Taxonomy" id="30213"/>
    <lineage>
        <taxon>Eukaryota</taxon>
        <taxon>Metazoa</taxon>
        <taxon>Ecdysozoa</taxon>
        <taxon>Arthropoda</taxon>
        <taxon>Hexapoda</taxon>
        <taxon>Insecta</taxon>
        <taxon>Pterygota</taxon>
        <taxon>Neoptera</taxon>
        <taxon>Endopterygota</taxon>
        <taxon>Hymenoptera</taxon>
        <taxon>Apocrita</taxon>
        <taxon>Aculeata</taxon>
        <taxon>Vespoidea</taxon>
        <taxon>Vespidae</taxon>
        <taxon>Vespinae</taxon>
        <taxon>Vespula</taxon>
    </lineage>
</organism>
<gene>
    <name evidence="2" type="ORF">H0235_008992</name>
</gene>
<proteinExistence type="predicted"/>
<feature type="compositionally biased region" description="Basic residues" evidence="1">
    <location>
        <begin position="20"/>
        <end position="29"/>
    </location>
</feature>
<keyword evidence="3" id="KW-1185">Reference proteome</keyword>
<name>A0A834U9L7_VESPE</name>
<reference evidence="2" key="1">
    <citation type="journal article" date="2020" name="G3 (Bethesda)">
        <title>High-Quality Assemblies for Three Invasive Social Wasps from the &lt;i&gt;Vespula&lt;/i&gt; Genus.</title>
        <authorList>
            <person name="Harrop T.W.R."/>
            <person name="Guhlin J."/>
            <person name="McLaughlin G.M."/>
            <person name="Permina E."/>
            <person name="Stockwell P."/>
            <person name="Gilligan J."/>
            <person name="Le Lec M.F."/>
            <person name="Gruber M.A.M."/>
            <person name="Quinn O."/>
            <person name="Lovegrove M."/>
            <person name="Duncan E.J."/>
            <person name="Remnant E.J."/>
            <person name="Van Eeckhoven J."/>
            <person name="Graham B."/>
            <person name="Knapp R.A."/>
            <person name="Langford K.W."/>
            <person name="Kronenberg Z."/>
            <person name="Press M.O."/>
            <person name="Eacker S.M."/>
            <person name="Wilson-Rankin E.E."/>
            <person name="Purcell J."/>
            <person name="Lester P.J."/>
            <person name="Dearden P.K."/>
        </authorList>
    </citation>
    <scope>NUCLEOTIDE SEQUENCE</scope>
    <source>
        <strain evidence="2">Volc-1</strain>
    </source>
</reference>
<sequence>MEEPWLKSRWFVQGQGLVRRPSRARRNQRKDREGFASRLQSPTNKTLPLSFQTLHQELHRKLPIHQQSPTNTIIVDDAS</sequence>
<evidence type="ECO:0000256" key="1">
    <source>
        <dbReference type="SAM" id="MobiDB-lite"/>
    </source>
</evidence>
<evidence type="ECO:0000313" key="2">
    <source>
        <dbReference type="EMBL" id="KAF7423709.1"/>
    </source>
</evidence>
<comment type="caution">
    <text evidence="2">The sequence shown here is derived from an EMBL/GenBank/DDBJ whole genome shotgun (WGS) entry which is preliminary data.</text>
</comment>
<feature type="region of interest" description="Disordered" evidence="1">
    <location>
        <begin position="18"/>
        <end position="43"/>
    </location>
</feature>
<dbReference type="Proteomes" id="UP000600918">
    <property type="component" value="Unassembled WGS sequence"/>
</dbReference>